<dbReference type="Pfam" id="PF13692">
    <property type="entry name" value="Glyco_trans_1_4"/>
    <property type="match status" value="1"/>
</dbReference>
<keyword evidence="1" id="KW-0808">Transferase</keyword>
<evidence type="ECO:0000313" key="2">
    <source>
        <dbReference type="Proteomes" id="UP000198983"/>
    </source>
</evidence>
<dbReference type="OrthoDB" id="8555507at2"/>
<name>A0A1H1YBS0_9ACTN</name>
<dbReference type="SUPFAM" id="SSF53756">
    <property type="entry name" value="UDP-Glycosyltransferase/glycogen phosphorylase"/>
    <property type="match status" value="1"/>
</dbReference>
<reference evidence="1 2" key="1">
    <citation type="submission" date="2016-10" db="EMBL/GenBank/DDBJ databases">
        <authorList>
            <person name="de Groot N.N."/>
        </authorList>
    </citation>
    <scope>NUCLEOTIDE SEQUENCE [LARGE SCALE GENOMIC DNA]</scope>
    <source>
        <strain evidence="1 2">DSM 22024</strain>
    </source>
</reference>
<organism evidence="1 2">
    <name type="scientific">Actinopolymorpha singaporensis</name>
    <dbReference type="NCBI Taxonomy" id="117157"/>
    <lineage>
        <taxon>Bacteria</taxon>
        <taxon>Bacillati</taxon>
        <taxon>Actinomycetota</taxon>
        <taxon>Actinomycetes</taxon>
        <taxon>Propionibacteriales</taxon>
        <taxon>Actinopolymorphaceae</taxon>
        <taxon>Actinopolymorpha</taxon>
    </lineage>
</organism>
<dbReference type="AlphaFoldDB" id="A0A1H1YBS0"/>
<dbReference type="STRING" id="117157.SAMN04489717_5403"/>
<dbReference type="InterPro" id="IPR027627">
    <property type="entry name" value="Glycosyltransferase_put"/>
</dbReference>
<dbReference type="RefSeq" id="WP_092656307.1">
    <property type="nucleotide sequence ID" value="NZ_LT629732.1"/>
</dbReference>
<dbReference type="PANTHER" id="PTHR12526">
    <property type="entry name" value="GLYCOSYLTRANSFERASE"/>
    <property type="match status" value="1"/>
</dbReference>
<dbReference type="CDD" id="cd03801">
    <property type="entry name" value="GT4_PimA-like"/>
    <property type="match status" value="1"/>
</dbReference>
<dbReference type="Proteomes" id="UP000198983">
    <property type="component" value="Chromosome I"/>
</dbReference>
<dbReference type="GO" id="GO:0016740">
    <property type="term" value="F:transferase activity"/>
    <property type="evidence" value="ECO:0007669"/>
    <property type="project" value="UniProtKB-KW"/>
</dbReference>
<keyword evidence="2" id="KW-1185">Reference proteome</keyword>
<sequence length="328" mass="35144">MRICLVTPAPPHSYHGNRVTALRWTAILRVLGHSVEVTQTYDGGPIDLLVALHARRSADAVRQVRAQRPATPIVLALTGTDLYPGLESTGVDPGVLEAADRLVVLQPLGVEQIPEHLRGRARVIEQSAEPPPCNATSAPSRPGEGHFAVAVLAHVRQVKDPFVVAAAVRLLPVDSRIQVQHAGAVIEPELGARAQQESRTNPRYTWLGELPPPDAQRLLARSRLLVCPSRHEGGANVISEALAAGVPVVASRIPGTEGILGADYPGYFPVGDAEALAELLYRVEGNRAGLYDDLVRHCGRLADLASPERERDAWAALLAELRGADPRG</sequence>
<dbReference type="PANTHER" id="PTHR12526:SF637">
    <property type="entry name" value="GLYCOSYLTRANSFERASE EPSF-RELATED"/>
    <property type="match status" value="1"/>
</dbReference>
<accession>A0A1H1YBS0</accession>
<proteinExistence type="predicted"/>
<evidence type="ECO:0000313" key="1">
    <source>
        <dbReference type="EMBL" id="SDT18834.1"/>
    </source>
</evidence>
<dbReference type="NCBIfam" id="TIGR04348">
    <property type="entry name" value="selenoneine biosynthesis selenosugar synthase SenB"/>
    <property type="match status" value="1"/>
</dbReference>
<gene>
    <name evidence="1" type="ORF">SAMN04489717_5403</name>
</gene>
<dbReference type="Gene3D" id="3.40.50.2000">
    <property type="entry name" value="Glycogen Phosphorylase B"/>
    <property type="match status" value="1"/>
</dbReference>
<protein>
    <submittedName>
        <fullName evidence="1">Putative glycosyltransferase, TIGR04348 family</fullName>
    </submittedName>
</protein>
<dbReference type="EMBL" id="LT629732">
    <property type="protein sequence ID" value="SDT18834.1"/>
    <property type="molecule type" value="Genomic_DNA"/>
</dbReference>